<accession>A0A392QAX0</accession>
<protein>
    <submittedName>
        <fullName evidence="1">Serine/threonine-protein phosphatase 7 long form-like protein</fullName>
    </submittedName>
</protein>
<organism evidence="1 2">
    <name type="scientific">Trifolium medium</name>
    <dbReference type="NCBI Taxonomy" id="97028"/>
    <lineage>
        <taxon>Eukaryota</taxon>
        <taxon>Viridiplantae</taxon>
        <taxon>Streptophyta</taxon>
        <taxon>Embryophyta</taxon>
        <taxon>Tracheophyta</taxon>
        <taxon>Spermatophyta</taxon>
        <taxon>Magnoliopsida</taxon>
        <taxon>eudicotyledons</taxon>
        <taxon>Gunneridae</taxon>
        <taxon>Pentapetalae</taxon>
        <taxon>rosids</taxon>
        <taxon>fabids</taxon>
        <taxon>Fabales</taxon>
        <taxon>Fabaceae</taxon>
        <taxon>Papilionoideae</taxon>
        <taxon>50 kb inversion clade</taxon>
        <taxon>NPAAA clade</taxon>
        <taxon>Hologalegina</taxon>
        <taxon>IRL clade</taxon>
        <taxon>Trifolieae</taxon>
        <taxon>Trifolium</taxon>
    </lineage>
</organism>
<sequence>VGGKKGKKKLEGPSWTGCIFLPTDPAEFPGGPKDTSVLTSYKAHFARYVYEGYHRLELCPVSHGRKMKQLDLEVPDEQWFRERLEVTGLADLTKTGYQHLDSCLISAFAERWHEDT</sequence>
<feature type="non-terminal residue" evidence="1">
    <location>
        <position position="1"/>
    </location>
</feature>
<evidence type="ECO:0000313" key="1">
    <source>
        <dbReference type="EMBL" id="MCI20870.1"/>
    </source>
</evidence>
<keyword evidence="2" id="KW-1185">Reference proteome</keyword>
<proteinExistence type="predicted"/>
<reference evidence="1 2" key="1">
    <citation type="journal article" date="2018" name="Front. Plant Sci.">
        <title>Red Clover (Trifolium pratense) and Zigzag Clover (T. medium) - A Picture of Genomic Similarities and Differences.</title>
        <authorList>
            <person name="Dluhosova J."/>
            <person name="Istvanek J."/>
            <person name="Nedelnik J."/>
            <person name="Repkova J."/>
        </authorList>
    </citation>
    <scope>NUCLEOTIDE SEQUENCE [LARGE SCALE GENOMIC DNA]</scope>
    <source>
        <strain evidence="2">cv. 10/8</strain>
        <tissue evidence="1">Leaf</tissue>
    </source>
</reference>
<name>A0A392QAX0_9FABA</name>
<dbReference type="AlphaFoldDB" id="A0A392QAX0"/>
<dbReference type="EMBL" id="LXQA010122090">
    <property type="protein sequence ID" value="MCI20870.1"/>
    <property type="molecule type" value="Genomic_DNA"/>
</dbReference>
<evidence type="ECO:0000313" key="2">
    <source>
        <dbReference type="Proteomes" id="UP000265520"/>
    </source>
</evidence>
<comment type="caution">
    <text evidence="1">The sequence shown here is derived from an EMBL/GenBank/DDBJ whole genome shotgun (WGS) entry which is preliminary data.</text>
</comment>
<dbReference type="Proteomes" id="UP000265520">
    <property type="component" value="Unassembled WGS sequence"/>
</dbReference>